<gene>
    <name evidence="1" type="ORF">ACJ73_09289</name>
</gene>
<comment type="caution">
    <text evidence="1">The sequence shown here is derived from an EMBL/GenBank/DDBJ whole genome shotgun (WGS) entry which is preliminary data.</text>
</comment>
<sequence length="158" mass="17937">MRAPNGVTLTAVRTPQGSIYKIVERKSEVDVHHESKARLRSCFCYYWRQGFYDHSTDRPEEPPTTKTLAEWHVDLGHIYAGAMIALAKNPLWGIRIKGSKTGFFCDSCVKAGMARKFSITPMPRSLRTMERVRIDLAGGGRTLDEMSDYPVESRQGRK</sequence>
<accession>A0A1J9Q9J9</accession>
<dbReference type="VEuPathDB" id="FungiDB:ACJ73_09289"/>
<dbReference type="EMBL" id="LGTZ01002543">
    <property type="protein sequence ID" value="OJD12855.1"/>
    <property type="molecule type" value="Genomic_DNA"/>
</dbReference>
<evidence type="ECO:0000313" key="2">
    <source>
        <dbReference type="Proteomes" id="UP000242791"/>
    </source>
</evidence>
<protein>
    <recommendedName>
        <fullName evidence="3">GAG-pre-integrase domain-containing protein</fullName>
    </recommendedName>
</protein>
<dbReference type="AlphaFoldDB" id="A0A1J9Q9J9"/>
<evidence type="ECO:0008006" key="3">
    <source>
        <dbReference type="Google" id="ProtNLM"/>
    </source>
</evidence>
<dbReference type="OrthoDB" id="4252713at2759"/>
<name>A0A1J9Q9J9_9EURO</name>
<evidence type="ECO:0000313" key="1">
    <source>
        <dbReference type="EMBL" id="OJD12855.1"/>
    </source>
</evidence>
<dbReference type="Proteomes" id="UP000242791">
    <property type="component" value="Unassembled WGS sequence"/>
</dbReference>
<keyword evidence="2" id="KW-1185">Reference proteome</keyword>
<reference evidence="1 2" key="1">
    <citation type="submission" date="2015-08" db="EMBL/GenBank/DDBJ databases">
        <title>Emmonsia species relationships and genome sequence.</title>
        <authorList>
            <person name="Cuomo C.A."/>
            <person name="Schwartz I.S."/>
            <person name="Kenyon C."/>
            <person name="De Hoog G.S."/>
            <person name="Govender N.P."/>
            <person name="Botha A."/>
            <person name="Moreno L."/>
            <person name="De Vries M."/>
            <person name="Munoz J.F."/>
            <person name="Stielow J.B."/>
        </authorList>
    </citation>
    <scope>NUCLEOTIDE SEQUENCE [LARGE SCALE GENOMIC DNA]</scope>
    <source>
        <strain evidence="1 2">EI222</strain>
    </source>
</reference>
<organism evidence="1 2">
    <name type="scientific">Blastomyces percursus</name>
    <dbReference type="NCBI Taxonomy" id="1658174"/>
    <lineage>
        <taxon>Eukaryota</taxon>
        <taxon>Fungi</taxon>
        <taxon>Dikarya</taxon>
        <taxon>Ascomycota</taxon>
        <taxon>Pezizomycotina</taxon>
        <taxon>Eurotiomycetes</taxon>
        <taxon>Eurotiomycetidae</taxon>
        <taxon>Onygenales</taxon>
        <taxon>Ajellomycetaceae</taxon>
        <taxon>Blastomyces</taxon>
    </lineage>
</organism>
<proteinExistence type="predicted"/>